<dbReference type="OrthoDB" id="8124016at2759"/>
<organism evidence="2 3">
    <name type="scientific">Araneus ventricosus</name>
    <name type="common">Orbweaver spider</name>
    <name type="synonym">Epeira ventricosa</name>
    <dbReference type="NCBI Taxonomy" id="182803"/>
    <lineage>
        <taxon>Eukaryota</taxon>
        <taxon>Metazoa</taxon>
        <taxon>Ecdysozoa</taxon>
        <taxon>Arthropoda</taxon>
        <taxon>Chelicerata</taxon>
        <taxon>Arachnida</taxon>
        <taxon>Araneae</taxon>
        <taxon>Araneomorphae</taxon>
        <taxon>Entelegynae</taxon>
        <taxon>Araneoidea</taxon>
        <taxon>Araneidae</taxon>
        <taxon>Araneus</taxon>
    </lineage>
</organism>
<dbReference type="AlphaFoldDB" id="A0A4Y2P555"/>
<protein>
    <submittedName>
        <fullName evidence="2">Uncharacterized protein</fullName>
    </submittedName>
</protein>
<dbReference type="Proteomes" id="UP000499080">
    <property type="component" value="Unassembled WGS sequence"/>
</dbReference>
<dbReference type="EMBL" id="BGPR01010607">
    <property type="protein sequence ID" value="GBN47048.1"/>
    <property type="molecule type" value="Genomic_DNA"/>
</dbReference>
<dbReference type="EMBL" id="BGPR01010606">
    <property type="protein sequence ID" value="GBN47037.1"/>
    <property type="molecule type" value="Genomic_DNA"/>
</dbReference>
<evidence type="ECO:0000313" key="2">
    <source>
        <dbReference type="EMBL" id="GBN47048.1"/>
    </source>
</evidence>
<keyword evidence="3" id="KW-1185">Reference proteome</keyword>
<name>A0A4Y2P555_ARAVE</name>
<evidence type="ECO:0000313" key="3">
    <source>
        <dbReference type="Proteomes" id="UP000499080"/>
    </source>
</evidence>
<gene>
    <name evidence="2" type="ORF">AVEN_123264_1</name>
    <name evidence="1" type="ORF">AVEN_97704_1</name>
</gene>
<evidence type="ECO:0000313" key="1">
    <source>
        <dbReference type="EMBL" id="GBN47037.1"/>
    </source>
</evidence>
<accession>A0A4Y2P555</accession>
<proteinExistence type="predicted"/>
<sequence>MMVKFRKIISSEYHLCYAHTIHLAVCNVLYKKRVHVEESTVQIENISYEEEGDDRNIGDEELIEYLDEELDLEFDAVIAVYAMFHTAHSMTNITETIKNIRGIMKFIQEITTSQELYFTKLC</sequence>
<comment type="caution">
    <text evidence="2">The sequence shown here is derived from an EMBL/GenBank/DDBJ whole genome shotgun (WGS) entry which is preliminary data.</text>
</comment>
<reference evidence="2 3" key="1">
    <citation type="journal article" date="2019" name="Sci. Rep.">
        <title>Orb-weaving spider Araneus ventricosus genome elucidates the spidroin gene catalogue.</title>
        <authorList>
            <person name="Kono N."/>
            <person name="Nakamura H."/>
            <person name="Ohtoshi R."/>
            <person name="Moran D.A.P."/>
            <person name="Shinohara A."/>
            <person name="Yoshida Y."/>
            <person name="Fujiwara M."/>
            <person name="Mori M."/>
            <person name="Tomita M."/>
            <person name="Arakawa K."/>
        </authorList>
    </citation>
    <scope>NUCLEOTIDE SEQUENCE [LARGE SCALE GENOMIC DNA]</scope>
</reference>